<name>A0AAV7X226_9NEOP</name>
<keyword evidence="5" id="KW-0720">Serine protease</keyword>
<evidence type="ECO:0000256" key="6">
    <source>
        <dbReference type="ARBA" id="ARBA00023157"/>
    </source>
</evidence>
<dbReference type="PRINTS" id="PR00722">
    <property type="entry name" value="CHYMOTRYPSIN"/>
</dbReference>
<dbReference type="InterPro" id="IPR001254">
    <property type="entry name" value="Trypsin_dom"/>
</dbReference>
<dbReference type="GO" id="GO:0004252">
    <property type="term" value="F:serine-type endopeptidase activity"/>
    <property type="evidence" value="ECO:0007669"/>
    <property type="project" value="InterPro"/>
</dbReference>
<sequence length="285" mass="30401">MSPLSIVAVLAALMACVHGLAVEPQQPSSVGVAGGHDAQPGQFPHMASIQAVVPSFWVFESSQNICGGTLIAKNWVLTTAHCLHTAPANAKRIEVVLGTVSLRSWSSQRIGVAKTIKHYGYDPEWNNGAGFFDIALIKLASDAKLSDSVQLAALPVSTRAPTGSATLSGWGSTSGDQAVYPDRLQTVDLPLIDWSLCFYFISDSDPDRVNRMVESNLCAGSLTEPGVAICNRDDGSPLVQKHPNLTTVIGMASWGLQDCGSKPYPSVFIHVGYFLSWIESTMAKN</sequence>
<evidence type="ECO:0000313" key="9">
    <source>
        <dbReference type="EMBL" id="KAJ1519035.1"/>
    </source>
</evidence>
<evidence type="ECO:0000259" key="8">
    <source>
        <dbReference type="PROSITE" id="PS50240"/>
    </source>
</evidence>
<dbReference type="SMART" id="SM00020">
    <property type="entry name" value="Tryp_SPc"/>
    <property type="match status" value="1"/>
</dbReference>
<evidence type="ECO:0000313" key="10">
    <source>
        <dbReference type="Proteomes" id="UP001075354"/>
    </source>
</evidence>
<reference evidence="9" key="1">
    <citation type="submission" date="2022-12" db="EMBL/GenBank/DDBJ databases">
        <title>Chromosome-level genome assembly of the bean flower thrips Megalurothrips usitatus.</title>
        <authorList>
            <person name="Ma L."/>
            <person name="Liu Q."/>
            <person name="Li H."/>
            <person name="Cai W."/>
        </authorList>
    </citation>
    <scope>NUCLEOTIDE SEQUENCE</scope>
    <source>
        <strain evidence="9">Cailab_2022a</strain>
    </source>
</reference>
<evidence type="ECO:0000256" key="7">
    <source>
        <dbReference type="SAM" id="SignalP"/>
    </source>
</evidence>
<evidence type="ECO:0000256" key="1">
    <source>
        <dbReference type="ARBA" id="ARBA00004613"/>
    </source>
</evidence>
<gene>
    <name evidence="9" type="ORF">ONE63_011360</name>
</gene>
<dbReference type="InterPro" id="IPR009003">
    <property type="entry name" value="Peptidase_S1_PA"/>
</dbReference>
<feature type="signal peptide" evidence="7">
    <location>
        <begin position="1"/>
        <end position="19"/>
    </location>
</feature>
<feature type="chain" id="PRO_5043888412" description="Peptidase S1 domain-containing protein" evidence="7">
    <location>
        <begin position="20"/>
        <end position="285"/>
    </location>
</feature>
<dbReference type="PANTHER" id="PTHR24264">
    <property type="entry name" value="TRYPSIN-RELATED"/>
    <property type="match status" value="1"/>
</dbReference>
<keyword evidence="7" id="KW-0732">Signal</keyword>
<keyword evidence="2" id="KW-0964">Secreted</keyword>
<dbReference type="Proteomes" id="UP001075354">
    <property type="component" value="Unassembled WGS sequence"/>
</dbReference>
<protein>
    <recommendedName>
        <fullName evidence="8">Peptidase S1 domain-containing protein</fullName>
    </recommendedName>
</protein>
<organism evidence="9 10">
    <name type="scientific">Megalurothrips usitatus</name>
    <name type="common">bean blossom thrips</name>
    <dbReference type="NCBI Taxonomy" id="439358"/>
    <lineage>
        <taxon>Eukaryota</taxon>
        <taxon>Metazoa</taxon>
        <taxon>Ecdysozoa</taxon>
        <taxon>Arthropoda</taxon>
        <taxon>Hexapoda</taxon>
        <taxon>Insecta</taxon>
        <taxon>Pterygota</taxon>
        <taxon>Neoptera</taxon>
        <taxon>Paraneoptera</taxon>
        <taxon>Thysanoptera</taxon>
        <taxon>Terebrantia</taxon>
        <taxon>Thripoidea</taxon>
        <taxon>Thripidae</taxon>
        <taxon>Megalurothrips</taxon>
    </lineage>
</organism>
<dbReference type="AlphaFoldDB" id="A0AAV7X226"/>
<dbReference type="SUPFAM" id="SSF50494">
    <property type="entry name" value="Trypsin-like serine proteases"/>
    <property type="match status" value="1"/>
</dbReference>
<dbReference type="Pfam" id="PF00089">
    <property type="entry name" value="Trypsin"/>
    <property type="match status" value="1"/>
</dbReference>
<dbReference type="GO" id="GO:0006508">
    <property type="term" value="P:proteolysis"/>
    <property type="evidence" value="ECO:0007669"/>
    <property type="project" value="UniProtKB-KW"/>
</dbReference>
<dbReference type="CDD" id="cd00190">
    <property type="entry name" value="Tryp_SPc"/>
    <property type="match status" value="1"/>
</dbReference>
<evidence type="ECO:0000256" key="3">
    <source>
        <dbReference type="ARBA" id="ARBA00022670"/>
    </source>
</evidence>
<evidence type="ECO:0000256" key="5">
    <source>
        <dbReference type="ARBA" id="ARBA00022825"/>
    </source>
</evidence>
<keyword evidence="10" id="KW-1185">Reference proteome</keyword>
<dbReference type="GO" id="GO:0005615">
    <property type="term" value="C:extracellular space"/>
    <property type="evidence" value="ECO:0007669"/>
    <property type="project" value="TreeGrafter"/>
</dbReference>
<dbReference type="InterPro" id="IPR043504">
    <property type="entry name" value="Peptidase_S1_PA_chymotrypsin"/>
</dbReference>
<keyword evidence="3" id="KW-0645">Protease</keyword>
<dbReference type="FunFam" id="2.40.10.10:FF:000068">
    <property type="entry name" value="transmembrane protease serine 2"/>
    <property type="match status" value="1"/>
</dbReference>
<keyword evidence="4" id="KW-0378">Hydrolase</keyword>
<dbReference type="PANTHER" id="PTHR24264:SF65">
    <property type="entry name" value="SRCR DOMAIN-CONTAINING PROTEIN"/>
    <property type="match status" value="1"/>
</dbReference>
<dbReference type="InterPro" id="IPR001314">
    <property type="entry name" value="Peptidase_S1A"/>
</dbReference>
<comment type="caution">
    <text evidence="9">The sequence shown here is derived from an EMBL/GenBank/DDBJ whole genome shotgun (WGS) entry which is preliminary data.</text>
</comment>
<proteinExistence type="predicted"/>
<comment type="subcellular location">
    <subcellularLocation>
        <location evidence="1">Secreted</location>
    </subcellularLocation>
</comment>
<accession>A0AAV7X226</accession>
<dbReference type="Gene3D" id="2.40.10.10">
    <property type="entry name" value="Trypsin-like serine proteases"/>
    <property type="match status" value="1"/>
</dbReference>
<evidence type="ECO:0000256" key="2">
    <source>
        <dbReference type="ARBA" id="ARBA00022525"/>
    </source>
</evidence>
<dbReference type="PROSITE" id="PS50240">
    <property type="entry name" value="TRYPSIN_DOM"/>
    <property type="match status" value="1"/>
</dbReference>
<dbReference type="EMBL" id="JAPTSV010000787">
    <property type="protein sequence ID" value="KAJ1519035.1"/>
    <property type="molecule type" value="Genomic_DNA"/>
</dbReference>
<feature type="domain" description="Peptidase S1" evidence="8">
    <location>
        <begin position="32"/>
        <end position="283"/>
    </location>
</feature>
<keyword evidence="6" id="KW-1015">Disulfide bond</keyword>
<evidence type="ECO:0000256" key="4">
    <source>
        <dbReference type="ARBA" id="ARBA00022801"/>
    </source>
</evidence>
<dbReference type="InterPro" id="IPR050127">
    <property type="entry name" value="Serine_Proteases_S1"/>
</dbReference>